<evidence type="ECO:0000313" key="3">
    <source>
        <dbReference type="Proteomes" id="UP000288607"/>
    </source>
</evidence>
<accession>A0A430FCI3</accession>
<comment type="caution">
    <text evidence="2">The sequence shown here is derived from an EMBL/GenBank/DDBJ whole genome shotgun (WGS) entry which is preliminary data.</text>
</comment>
<dbReference type="AlphaFoldDB" id="A0A430FCI3"/>
<sequence>MKDGHDEDVTEPDTDDDLDSFAREWENGSGFSNDDTDDMISEGRNADSAGVAGATSARPCPVTVPSRCSSRFLPCSPCSR</sequence>
<protein>
    <submittedName>
        <fullName evidence="2">Uncharacterized protein</fullName>
    </submittedName>
</protein>
<reference evidence="2 3" key="1">
    <citation type="submission" date="2018-09" db="EMBL/GenBank/DDBJ databases">
        <title>Characterization of the phylogenetic diversity of five novel species belonging to the genus Bifidobacterium.</title>
        <authorList>
            <person name="Lugli G.A."/>
            <person name="Duranti S."/>
            <person name="Milani C."/>
        </authorList>
    </citation>
    <scope>NUCLEOTIDE SEQUENCE [LARGE SCALE GENOMIC DNA]</scope>
    <source>
        <strain evidence="2 3">2028B</strain>
    </source>
</reference>
<gene>
    <name evidence="2" type="ORF">D2E23_1572</name>
</gene>
<keyword evidence="3" id="KW-1185">Reference proteome</keyword>
<name>A0A430FCI3_9BIFI</name>
<evidence type="ECO:0000256" key="1">
    <source>
        <dbReference type="SAM" id="MobiDB-lite"/>
    </source>
</evidence>
<organism evidence="2 3">
    <name type="scientific">Bifidobacterium callimiconis</name>
    <dbReference type="NCBI Taxonomy" id="2306973"/>
    <lineage>
        <taxon>Bacteria</taxon>
        <taxon>Bacillati</taxon>
        <taxon>Actinomycetota</taxon>
        <taxon>Actinomycetes</taxon>
        <taxon>Bifidobacteriales</taxon>
        <taxon>Bifidobacteriaceae</taxon>
        <taxon>Bifidobacterium</taxon>
    </lineage>
</organism>
<feature type="compositionally biased region" description="Acidic residues" evidence="1">
    <location>
        <begin position="8"/>
        <end position="19"/>
    </location>
</feature>
<dbReference type="EMBL" id="QXGJ01000007">
    <property type="protein sequence ID" value="RSX50549.1"/>
    <property type="molecule type" value="Genomic_DNA"/>
</dbReference>
<proteinExistence type="predicted"/>
<evidence type="ECO:0000313" key="2">
    <source>
        <dbReference type="EMBL" id="RSX50549.1"/>
    </source>
</evidence>
<feature type="region of interest" description="Disordered" evidence="1">
    <location>
        <begin position="1"/>
        <end position="80"/>
    </location>
</feature>
<dbReference type="Proteomes" id="UP000288607">
    <property type="component" value="Unassembled WGS sequence"/>
</dbReference>